<keyword evidence="2" id="KW-1185">Reference proteome</keyword>
<evidence type="ECO:0000313" key="2">
    <source>
        <dbReference type="Proteomes" id="UP001054821"/>
    </source>
</evidence>
<reference evidence="1 2" key="1">
    <citation type="journal article" date="2022" name="G3 (Bethesda)">
        <title>Whole-genome sequence and methylome profiling of the almond [Prunus dulcis (Mill.) D.A. Webb] cultivar 'Nonpareil'.</title>
        <authorList>
            <person name="D'Amico-Willman K.M."/>
            <person name="Ouma W.Z."/>
            <person name="Meulia T."/>
            <person name="Sideli G.M."/>
            <person name="Gradziel T.M."/>
            <person name="Fresnedo-Ramirez J."/>
        </authorList>
    </citation>
    <scope>NUCLEOTIDE SEQUENCE [LARGE SCALE GENOMIC DNA]</scope>
    <source>
        <strain evidence="1">Clone GOH B32 T37-40</strain>
    </source>
</reference>
<organism evidence="1 2">
    <name type="scientific">Prunus dulcis</name>
    <name type="common">Almond</name>
    <name type="synonym">Amygdalus dulcis</name>
    <dbReference type="NCBI Taxonomy" id="3755"/>
    <lineage>
        <taxon>Eukaryota</taxon>
        <taxon>Viridiplantae</taxon>
        <taxon>Streptophyta</taxon>
        <taxon>Embryophyta</taxon>
        <taxon>Tracheophyta</taxon>
        <taxon>Spermatophyta</taxon>
        <taxon>Magnoliopsida</taxon>
        <taxon>eudicotyledons</taxon>
        <taxon>Gunneridae</taxon>
        <taxon>Pentapetalae</taxon>
        <taxon>rosids</taxon>
        <taxon>fabids</taxon>
        <taxon>Rosales</taxon>
        <taxon>Rosaceae</taxon>
        <taxon>Amygdaloideae</taxon>
        <taxon>Amygdaleae</taxon>
        <taxon>Prunus</taxon>
    </lineage>
</organism>
<comment type="caution">
    <text evidence="1">The sequence shown here is derived from an EMBL/GenBank/DDBJ whole genome shotgun (WGS) entry which is preliminary data.</text>
</comment>
<sequence length="103" mass="11548">MVTATQLQIVQSPITTLIPTISTSVTVKLDDTNFLTWNFQMQLLLEGHGLLGSVDGSRLCPPRFDEDSDVEVETDAYAVWSCLDAIANCNPFFYCNLVCHWVY</sequence>
<proteinExistence type="predicted"/>
<evidence type="ECO:0008006" key="3">
    <source>
        <dbReference type="Google" id="ProtNLM"/>
    </source>
</evidence>
<evidence type="ECO:0000313" key="1">
    <source>
        <dbReference type="EMBL" id="KAI5346203.1"/>
    </source>
</evidence>
<dbReference type="AlphaFoldDB" id="A0AAD4WMG5"/>
<dbReference type="Proteomes" id="UP001054821">
    <property type="component" value="Chromosome 2"/>
</dbReference>
<dbReference type="EMBL" id="JAJFAZ020000002">
    <property type="protein sequence ID" value="KAI5346203.1"/>
    <property type="molecule type" value="Genomic_DNA"/>
</dbReference>
<name>A0AAD4WMG5_PRUDU</name>
<gene>
    <name evidence="1" type="ORF">L3X38_014082</name>
</gene>
<protein>
    <recommendedName>
        <fullName evidence="3">Retrotransposon Copia-like N-terminal domain-containing protein</fullName>
    </recommendedName>
</protein>
<accession>A0AAD4WMG5</accession>